<evidence type="ECO:0000256" key="3">
    <source>
        <dbReference type="ARBA" id="ARBA00022801"/>
    </source>
</evidence>
<evidence type="ECO:0000313" key="7">
    <source>
        <dbReference type="EMBL" id="CAB4541937.1"/>
    </source>
</evidence>
<dbReference type="EMBL" id="CAEZSU010000016">
    <property type="protein sequence ID" value="CAB4541937.1"/>
    <property type="molecule type" value="Genomic_DNA"/>
</dbReference>
<evidence type="ECO:0000259" key="6">
    <source>
        <dbReference type="Pfam" id="PF00884"/>
    </source>
</evidence>
<dbReference type="SUPFAM" id="SSF53649">
    <property type="entry name" value="Alkaline phosphatase-like"/>
    <property type="match status" value="1"/>
</dbReference>
<evidence type="ECO:0000313" key="8">
    <source>
        <dbReference type="EMBL" id="CAB4557323.1"/>
    </source>
</evidence>
<dbReference type="PANTHER" id="PTHR42693">
    <property type="entry name" value="ARYLSULFATASE FAMILY MEMBER"/>
    <property type="match status" value="1"/>
</dbReference>
<dbReference type="InterPro" id="IPR017850">
    <property type="entry name" value="Alkaline_phosphatase_core_sf"/>
</dbReference>
<dbReference type="GO" id="GO:0004065">
    <property type="term" value="F:arylsulfatase activity"/>
    <property type="evidence" value="ECO:0007669"/>
    <property type="project" value="TreeGrafter"/>
</dbReference>
<evidence type="ECO:0000313" key="9">
    <source>
        <dbReference type="EMBL" id="CAB4569669.1"/>
    </source>
</evidence>
<dbReference type="EMBL" id="CAEZVV010000001">
    <property type="protein sequence ID" value="CAB4633146.1"/>
    <property type="molecule type" value="Genomic_DNA"/>
</dbReference>
<keyword evidence="3" id="KW-0378">Hydrolase</keyword>
<dbReference type="Gene3D" id="3.40.720.10">
    <property type="entry name" value="Alkaline Phosphatase, subunit A"/>
    <property type="match status" value="1"/>
</dbReference>
<feature type="domain" description="Sulfatase N-terminal" evidence="6">
    <location>
        <begin position="33"/>
        <end position="445"/>
    </location>
</feature>
<protein>
    <submittedName>
        <fullName evidence="10">Unannotated protein</fullName>
    </submittedName>
</protein>
<dbReference type="EMBL" id="CAEZTR010000017">
    <property type="protein sequence ID" value="CAB4569669.1"/>
    <property type="molecule type" value="Genomic_DNA"/>
</dbReference>
<proteinExistence type="inferred from homology"/>
<accession>A0A6J6J8F0</accession>
<keyword evidence="2" id="KW-0479">Metal-binding</keyword>
<dbReference type="Pfam" id="PF00884">
    <property type="entry name" value="Sulfatase"/>
    <property type="match status" value="1"/>
</dbReference>
<dbReference type="PANTHER" id="PTHR42693:SF53">
    <property type="entry name" value="ENDO-4-O-SULFATASE"/>
    <property type="match status" value="1"/>
</dbReference>
<dbReference type="GO" id="GO:0046872">
    <property type="term" value="F:metal ion binding"/>
    <property type="evidence" value="ECO:0007669"/>
    <property type="project" value="UniProtKB-KW"/>
</dbReference>
<organism evidence="10">
    <name type="scientific">freshwater metagenome</name>
    <dbReference type="NCBI Taxonomy" id="449393"/>
    <lineage>
        <taxon>unclassified sequences</taxon>
        <taxon>metagenomes</taxon>
        <taxon>ecological metagenomes</taxon>
    </lineage>
</organism>
<dbReference type="EMBL" id="CAEZTG010000015">
    <property type="protein sequence ID" value="CAB4557323.1"/>
    <property type="molecule type" value="Genomic_DNA"/>
</dbReference>
<dbReference type="InterPro" id="IPR000917">
    <property type="entry name" value="Sulfatase_N"/>
</dbReference>
<evidence type="ECO:0000313" key="11">
    <source>
        <dbReference type="EMBL" id="CAB4676393.1"/>
    </source>
</evidence>
<comment type="similarity">
    <text evidence="1">Belongs to the sulfatase family.</text>
</comment>
<evidence type="ECO:0000256" key="1">
    <source>
        <dbReference type="ARBA" id="ARBA00008779"/>
    </source>
</evidence>
<evidence type="ECO:0000256" key="4">
    <source>
        <dbReference type="ARBA" id="ARBA00022837"/>
    </source>
</evidence>
<dbReference type="InterPro" id="IPR024607">
    <property type="entry name" value="Sulfatase_CS"/>
</dbReference>
<evidence type="ECO:0000256" key="5">
    <source>
        <dbReference type="SAM" id="MobiDB-lite"/>
    </source>
</evidence>
<evidence type="ECO:0000256" key="2">
    <source>
        <dbReference type="ARBA" id="ARBA00022723"/>
    </source>
</evidence>
<evidence type="ECO:0000313" key="10">
    <source>
        <dbReference type="EMBL" id="CAB4633146.1"/>
    </source>
</evidence>
<sequence length="754" mass="83411">MSLNANYGGEIGRTHAESTPWWPPAKHPGDDAPNVVVVLFDDLGFSHLNCFGSDMVTPNIDKLAGNGLRFSNFHVTPLCSPTRAALLTGRNHHTVGMRSIANFNTGYPHMTGRISENATTMGEVLREVGYTTFALGKWHLCPMDEASAAGPYDAWPLQRGFDRFYGFLDGETDQFAPDLVYDNHRVDPPATAAEGYHLSEDLVDKAIEFIHDTVSIRPDRPFFTYLAFGATHAPHQAPDEYLARHRGKYDEGWDVARERWFAKQIELGLVPADTQLAPRNPGVEPWDSLPENQKKLALALQEAFGAFLEHTDAQIGRLVDELDALGKLDNTVFVVMADNGASQEGGPFGVLHEMKFFNFMIETPDEAVDRIPEIGGPDSHANYPWGWAQAGNTPFRWYKQNTHEGGVHVPFVMHWPAGIADGGAIRDQFHYVTDVAPTIYDIIGIEAPAVYRGVEQFPIAGESMTYAFTNTDAPTNHDVQYFEMFGHRAMYDAGWKAVTRHTPGLSFDDDVWELYNLNVDASECNDLAAVEPERLAQMIEQWWIEAETYGVLPLDDRGVELFGARFGEHSPHRPDRRYSYFPPMAPLPSQSSAAIGGRGWTLSATIDREAGQGGVLYALGNGNSGLTLFVQNERLVFDYNVFGDHFEVESDREVPVGASVVGVRFERTGKGGHASVVIDDVECGTVEFPFVMRVISSMGSSIGFDHGLPVSRRYSDAFAFEGTLHRVDIELAKSRKPESADDAAASQRAGMARQ</sequence>
<dbReference type="InterPro" id="IPR050738">
    <property type="entry name" value="Sulfatase"/>
</dbReference>
<keyword evidence="4" id="KW-0106">Calcium</keyword>
<dbReference type="PROSITE" id="PS00523">
    <property type="entry name" value="SULFATASE_1"/>
    <property type="match status" value="1"/>
</dbReference>
<name>A0A6J6J8F0_9ZZZZ</name>
<dbReference type="AlphaFoldDB" id="A0A6J6J8F0"/>
<dbReference type="EMBL" id="CAEZXE010000046">
    <property type="protein sequence ID" value="CAB4676393.1"/>
    <property type="molecule type" value="Genomic_DNA"/>
</dbReference>
<reference evidence="10" key="1">
    <citation type="submission" date="2020-05" db="EMBL/GenBank/DDBJ databases">
        <authorList>
            <person name="Chiriac C."/>
            <person name="Salcher M."/>
            <person name="Ghai R."/>
            <person name="Kavagutti S V."/>
        </authorList>
    </citation>
    <scope>NUCLEOTIDE SEQUENCE</scope>
</reference>
<feature type="region of interest" description="Disordered" evidence="5">
    <location>
        <begin position="734"/>
        <end position="754"/>
    </location>
</feature>
<gene>
    <name evidence="7" type="ORF">UFOPK1495_00251</name>
    <name evidence="8" type="ORF">UFOPK1603_00282</name>
    <name evidence="9" type="ORF">UFOPK1711_00425</name>
    <name evidence="10" type="ORF">UFOPK2143_00050</name>
    <name evidence="11" type="ORF">UFOPK2350_00684</name>
</gene>
<dbReference type="Gene3D" id="3.30.1120.10">
    <property type="match status" value="1"/>
</dbReference>
<dbReference type="CDD" id="cd16025">
    <property type="entry name" value="PAS_like"/>
    <property type="match status" value="1"/>
</dbReference>